<sequence>MDDSTLDFYACFNMPLCDVDEHFVFKVGMTFNTLEDTVKFCKDYSKAAGYQCLDHSKVVLHHLHPYYANQAENLKQHRELGMSVHRTIENNEEASIRLSKTYQSFMVAAGSHRVLNFIKKREKLHHEGSIIWFFFVGVNHHSQSTLLGCALMKNEDI</sequence>
<evidence type="ECO:0008006" key="3">
    <source>
        <dbReference type="Google" id="ProtNLM"/>
    </source>
</evidence>
<dbReference type="Proteomes" id="UP000289738">
    <property type="component" value="Chromosome B04"/>
</dbReference>
<name>A0A444ZK64_ARAHY</name>
<accession>A0A444ZK64</accession>
<organism evidence="1 2">
    <name type="scientific">Arachis hypogaea</name>
    <name type="common">Peanut</name>
    <dbReference type="NCBI Taxonomy" id="3818"/>
    <lineage>
        <taxon>Eukaryota</taxon>
        <taxon>Viridiplantae</taxon>
        <taxon>Streptophyta</taxon>
        <taxon>Embryophyta</taxon>
        <taxon>Tracheophyta</taxon>
        <taxon>Spermatophyta</taxon>
        <taxon>Magnoliopsida</taxon>
        <taxon>eudicotyledons</taxon>
        <taxon>Gunneridae</taxon>
        <taxon>Pentapetalae</taxon>
        <taxon>rosids</taxon>
        <taxon>fabids</taxon>
        <taxon>Fabales</taxon>
        <taxon>Fabaceae</taxon>
        <taxon>Papilionoideae</taxon>
        <taxon>50 kb inversion clade</taxon>
        <taxon>dalbergioids sensu lato</taxon>
        <taxon>Dalbergieae</taxon>
        <taxon>Pterocarpus clade</taxon>
        <taxon>Arachis</taxon>
    </lineage>
</organism>
<gene>
    <name evidence="1" type="ORF">Ahy_B04g071159</name>
</gene>
<protein>
    <recommendedName>
        <fullName evidence="3">Protein FAR1-RELATED SEQUENCE</fullName>
    </recommendedName>
</protein>
<evidence type="ECO:0000313" key="2">
    <source>
        <dbReference type="Proteomes" id="UP000289738"/>
    </source>
</evidence>
<dbReference type="PANTHER" id="PTHR47718">
    <property type="entry name" value="OS01G0519700 PROTEIN"/>
    <property type="match status" value="1"/>
</dbReference>
<evidence type="ECO:0000313" key="1">
    <source>
        <dbReference type="EMBL" id="RYR14552.1"/>
    </source>
</evidence>
<comment type="caution">
    <text evidence="1">The sequence shown here is derived from an EMBL/GenBank/DDBJ whole genome shotgun (WGS) entry which is preliminary data.</text>
</comment>
<reference evidence="1 2" key="1">
    <citation type="submission" date="2019-01" db="EMBL/GenBank/DDBJ databases">
        <title>Sequencing of cultivated peanut Arachis hypogaea provides insights into genome evolution and oil improvement.</title>
        <authorList>
            <person name="Chen X."/>
        </authorList>
    </citation>
    <scope>NUCLEOTIDE SEQUENCE [LARGE SCALE GENOMIC DNA]</scope>
    <source>
        <strain evidence="2">cv. Fuhuasheng</strain>
        <tissue evidence="1">Leaves</tissue>
    </source>
</reference>
<dbReference type="AlphaFoldDB" id="A0A444ZK64"/>
<keyword evidence="2" id="KW-1185">Reference proteome</keyword>
<dbReference type="EMBL" id="SDMP01000014">
    <property type="protein sequence ID" value="RYR14552.1"/>
    <property type="molecule type" value="Genomic_DNA"/>
</dbReference>
<dbReference type="PANTHER" id="PTHR47718:SF13">
    <property type="entry name" value="OS09G0290500 PROTEIN"/>
    <property type="match status" value="1"/>
</dbReference>
<proteinExistence type="predicted"/>